<sequence length="76" mass="7983">MKPSHQQHIEFLSGGHLPGLSFRHNDRVQVVGGAHAGTAGNLISVEALGDDPQYLVELDSGQDVNVAQSALKPQAA</sequence>
<protein>
    <submittedName>
        <fullName evidence="1">TOBE domain-containing protein</fullName>
    </submittedName>
</protein>
<reference evidence="1 2" key="1">
    <citation type="submission" date="2019-03" db="EMBL/GenBank/DDBJ databases">
        <title>Arenimonas daejeonensis sp. nov., isolated from compost.</title>
        <authorList>
            <person name="Jeon C.O."/>
        </authorList>
    </citation>
    <scope>NUCLEOTIDE SEQUENCE [LARGE SCALE GENOMIC DNA]</scope>
    <source>
        <strain evidence="1 2">R29</strain>
    </source>
</reference>
<keyword evidence="2" id="KW-1185">Reference proteome</keyword>
<name>A0A5C4RNW2_9GAMM</name>
<dbReference type="AlphaFoldDB" id="A0A5C4RNW2"/>
<dbReference type="OrthoDB" id="9182351at2"/>
<dbReference type="EMBL" id="SMDR01000006">
    <property type="protein sequence ID" value="TNJ32635.1"/>
    <property type="molecule type" value="Genomic_DNA"/>
</dbReference>
<comment type="caution">
    <text evidence="1">The sequence shown here is derived from an EMBL/GenBank/DDBJ whole genome shotgun (WGS) entry which is preliminary data.</text>
</comment>
<accession>A0A5C4RNW2</accession>
<evidence type="ECO:0000313" key="1">
    <source>
        <dbReference type="EMBL" id="TNJ32635.1"/>
    </source>
</evidence>
<dbReference type="RefSeq" id="WP_139450471.1">
    <property type="nucleotide sequence ID" value="NZ_SMDR01000006.1"/>
</dbReference>
<evidence type="ECO:0000313" key="2">
    <source>
        <dbReference type="Proteomes" id="UP000305760"/>
    </source>
</evidence>
<dbReference type="Proteomes" id="UP000305760">
    <property type="component" value="Unassembled WGS sequence"/>
</dbReference>
<gene>
    <name evidence="1" type="ORF">E1B00_15440</name>
</gene>
<proteinExistence type="predicted"/>
<organism evidence="1 2">
    <name type="scientific">Arenimonas terrae</name>
    <dbReference type="NCBI Taxonomy" id="2546226"/>
    <lineage>
        <taxon>Bacteria</taxon>
        <taxon>Pseudomonadati</taxon>
        <taxon>Pseudomonadota</taxon>
        <taxon>Gammaproteobacteria</taxon>
        <taxon>Lysobacterales</taxon>
        <taxon>Lysobacteraceae</taxon>
        <taxon>Arenimonas</taxon>
    </lineage>
</organism>